<evidence type="ECO:0000313" key="3">
    <source>
        <dbReference type="Proteomes" id="UP001558613"/>
    </source>
</evidence>
<keyword evidence="3" id="KW-1185">Reference proteome</keyword>
<evidence type="ECO:0000313" key="2">
    <source>
        <dbReference type="EMBL" id="KAL1282627.1"/>
    </source>
</evidence>
<sequence>MEVVLLWQESLILIGRREHPRLELGLEVFNCSAFGYNKEISDETPDAILSKGGVTVKAKKASYIFNMCPLEDHLTPRPSQKKRKSKPGKKKRKKQVSLSCTFCIRGSKSHTRSLKLRLPRLLVSGVCLFQ</sequence>
<dbReference type="EMBL" id="JAYMGO010000001">
    <property type="protein sequence ID" value="KAL1282627.1"/>
    <property type="molecule type" value="Genomic_DNA"/>
</dbReference>
<dbReference type="Proteomes" id="UP001558613">
    <property type="component" value="Unassembled WGS sequence"/>
</dbReference>
<evidence type="ECO:0000256" key="1">
    <source>
        <dbReference type="SAM" id="MobiDB-lite"/>
    </source>
</evidence>
<gene>
    <name evidence="2" type="ORF">QQF64_001430</name>
</gene>
<feature type="compositionally biased region" description="Basic residues" evidence="1">
    <location>
        <begin position="79"/>
        <end position="95"/>
    </location>
</feature>
<feature type="region of interest" description="Disordered" evidence="1">
    <location>
        <begin position="72"/>
        <end position="97"/>
    </location>
</feature>
<accession>A0ABR3P0K1</accession>
<name>A0ABR3P0K1_9TELE</name>
<organism evidence="2 3">
    <name type="scientific">Cirrhinus molitorella</name>
    <name type="common">mud carp</name>
    <dbReference type="NCBI Taxonomy" id="172907"/>
    <lineage>
        <taxon>Eukaryota</taxon>
        <taxon>Metazoa</taxon>
        <taxon>Chordata</taxon>
        <taxon>Craniata</taxon>
        <taxon>Vertebrata</taxon>
        <taxon>Euteleostomi</taxon>
        <taxon>Actinopterygii</taxon>
        <taxon>Neopterygii</taxon>
        <taxon>Teleostei</taxon>
        <taxon>Ostariophysi</taxon>
        <taxon>Cypriniformes</taxon>
        <taxon>Cyprinidae</taxon>
        <taxon>Labeoninae</taxon>
        <taxon>Labeonini</taxon>
        <taxon>Cirrhinus</taxon>
    </lineage>
</organism>
<protein>
    <submittedName>
        <fullName evidence="2">Uncharacterized protein</fullName>
    </submittedName>
</protein>
<proteinExistence type="predicted"/>
<reference evidence="2 3" key="1">
    <citation type="submission" date="2023-09" db="EMBL/GenBank/DDBJ databases">
        <authorList>
            <person name="Wang M."/>
        </authorList>
    </citation>
    <scope>NUCLEOTIDE SEQUENCE [LARGE SCALE GENOMIC DNA]</scope>
    <source>
        <strain evidence="2">GT-2023</strain>
        <tissue evidence="2">Liver</tissue>
    </source>
</reference>
<comment type="caution">
    <text evidence="2">The sequence shown here is derived from an EMBL/GenBank/DDBJ whole genome shotgun (WGS) entry which is preliminary data.</text>
</comment>